<evidence type="ECO:0000313" key="1">
    <source>
        <dbReference type="EMBL" id="GAN43771.1"/>
    </source>
</evidence>
<evidence type="ECO:0000313" key="2">
    <source>
        <dbReference type="EMBL" id="GAP67417.1"/>
    </source>
</evidence>
<dbReference type="RefSeq" id="WP_062537961.1">
    <property type="nucleotide sequence ID" value="NZ_DF970270.1"/>
</dbReference>
<sequence length="123" mass="13454">MFALATRLVSDYGKVLARVHPDVYGLPESLLPHPKARIRDAIRLLLEQLPADQPELREGLVRGYVYLAQFVPDEEAAIIAQGQAALSGGGNDESAAEPATRLINRIKLDMERALEEVRQVGPG</sequence>
<gene>
    <name evidence="1" type="ORF">MBSD_0281</name>
    <name evidence="2" type="ORF">MBSD_n2741</name>
</gene>
<accession>A0A0K8QSR3</accession>
<dbReference type="EMBL" id="DF970270">
    <property type="protein sequence ID" value="GAP67417.1"/>
    <property type="molecule type" value="Genomic_DNA"/>
</dbReference>
<evidence type="ECO:0000313" key="3">
    <source>
        <dbReference type="Proteomes" id="UP000253740"/>
    </source>
</evidence>
<dbReference type="OrthoDB" id="5957377at2"/>
<reference evidence="2" key="2">
    <citation type="submission" date="2015-08" db="EMBL/GenBank/DDBJ databases">
        <title>Complete DNA Sequence of Pseudomonas syringae pv. actinidiae, the Causal Agent of Kiwifruit Canker Disease.</title>
        <authorList>
            <person name="Rikkerink E.H.A."/>
            <person name="Fineran P.C."/>
        </authorList>
    </citation>
    <scope>NUCLEOTIDE SEQUENCE</scope>
    <source>
        <strain evidence="2">SkMP5</strain>
    </source>
</reference>
<dbReference type="Proteomes" id="UP000253740">
    <property type="component" value="Unassembled WGS sequence"/>
</dbReference>
<dbReference type="HOGENOM" id="CLU_2012687_0_0_6"/>
<dbReference type="EMBL" id="DF952378">
    <property type="protein sequence ID" value="GAN43771.1"/>
    <property type="molecule type" value="Genomic_DNA"/>
</dbReference>
<keyword evidence="3" id="KW-1185">Reference proteome</keyword>
<name>A0A0K8QSR3_9GAMM</name>
<reference evidence="1" key="1">
    <citation type="submission" date="2015-03" db="EMBL/GenBank/DDBJ databases">
        <title>Draft genome sequence of Mizugakiibacter sediminis skMP5.</title>
        <authorList>
            <person name="Watanabe T."/>
            <person name="Kojima H."/>
            <person name="Fukui M."/>
        </authorList>
    </citation>
    <scope>NUCLEOTIDE SEQUENCE</scope>
    <source>
        <strain evidence="1">SkMP5</strain>
    </source>
</reference>
<protein>
    <submittedName>
        <fullName evidence="2">Uncharacterized protein</fullName>
    </submittedName>
</protein>
<organism evidence="2">
    <name type="scientific">Mizugakiibacter sediminis</name>
    <dbReference type="NCBI Taxonomy" id="1475481"/>
    <lineage>
        <taxon>Bacteria</taxon>
        <taxon>Pseudomonadati</taxon>
        <taxon>Pseudomonadota</taxon>
        <taxon>Gammaproteobacteria</taxon>
        <taxon>Lysobacterales</taxon>
        <taxon>Rhodanobacteraceae</taxon>
        <taxon>Mizugakiibacter</taxon>
    </lineage>
</organism>
<dbReference type="AlphaFoldDB" id="A0A0K8QSR3"/>
<proteinExistence type="predicted"/>